<gene>
    <name evidence="1" type="ORF">TNIN_145011</name>
</gene>
<keyword evidence="2" id="KW-1185">Reference proteome</keyword>
<evidence type="ECO:0000313" key="2">
    <source>
        <dbReference type="Proteomes" id="UP000886998"/>
    </source>
</evidence>
<proteinExistence type="predicted"/>
<dbReference type="Proteomes" id="UP000886998">
    <property type="component" value="Unassembled WGS sequence"/>
</dbReference>
<accession>A0A8X7CQ43</accession>
<evidence type="ECO:0000313" key="1">
    <source>
        <dbReference type="EMBL" id="GFY76728.1"/>
    </source>
</evidence>
<organism evidence="1 2">
    <name type="scientific">Trichonephila inaurata madagascariensis</name>
    <dbReference type="NCBI Taxonomy" id="2747483"/>
    <lineage>
        <taxon>Eukaryota</taxon>
        <taxon>Metazoa</taxon>
        <taxon>Ecdysozoa</taxon>
        <taxon>Arthropoda</taxon>
        <taxon>Chelicerata</taxon>
        <taxon>Arachnida</taxon>
        <taxon>Araneae</taxon>
        <taxon>Araneomorphae</taxon>
        <taxon>Entelegynae</taxon>
        <taxon>Araneoidea</taxon>
        <taxon>Nephilidae</taxon>
        <taxon>Trichonephila</taxon>
        <taxon>Trichonephila inaurata</taxon>
    </lineage>
</organism>
<dbReference type="AlphaFoldDB" id="A0A8X7CQ43"/>
<protein>
    <submittedName>
        <fullName evidence="1">Uncharacterized protein</fullName>
    </submittedName>
</protein>
<reference evidence="1" key="1">
    <citation type="submission" date="2020-08" db="EMBL/GenBank/DDBJ databases">
        <title>Multicomponent nature underlies the extraordinary mechanical properties of spider dragline silk.</title>
        <authorList>
            <person name="Kono N."/>
            <person name="Nakamura H."/>
            <person name="Mori M."/>
            <person name="Yoshida Y."/>
            <person name="Ohtoshi R."/>
            <person name="Malay A.D."/>
            <person name="Moran D.A.P."/>
            <person name="Tomita M."/>
            <person name="Numata K."/>
            <person name="Arakawa K."/>
        </authorList>
    </citation>
    <scope>NUCLEOTIDE SEQUENCE</scope>
</reference>
<dbReference type="EMBL" id="BMAV01022121">
    <property type="protein sequence ID" value="GFY76728.1"/>
    <property type="molecule type" value="Genomic_DNA"/>
</dbReference>
<name>A0A8X7CQ43_9ARAC</name>
<comment type="caution">
    <text evidence="1">The sequence shown here is derived from an EMBL/GenBank/DDBJ whole genome shotgun (WGS) entry which is preliminary data.</text>
</comment>
<sequence>MTRWRYQQGGIPSDAIKIYTDGSRLSDRAESEFPDWWTWKEKVGGARLAGFGGNENQVQNSCEQTSRLVCYWSSDISEKTLYWLYWCSEETGEL</sequence>